<dbReference type="InterPro" id="IPR013210">
    <property type="entry name" value="LRR_N_plant-typ"/>
</dbReference>
<dbReference type="PANTHER" id="PTHR47988">
    <property type="entry name" value="SOMATIC EMBRYOGENESIS RECEPTOR KINASE 1"/>
    <property type="match status" value="1"/>
</dbReference>
<dbReference type="Proteomes" id="UP001205105">
    <property type="component" value="Unassembled WGS sequence"/>
</dbReference>
<dbReference type="InterPro" id="IPR032675">
    <property type="entry name" value="LRR_dom_sf"/>
</dbReference>
<evidence type="ECO:0000256" key="4">
    <source>
        <dbReference type="SAM" id="SignalP"/>
    </source>
</evidence>
<proteinExistence type="predicted"/>
<gene>
    <name evidence="6" type="ORF">COHA_009889</name>
</gene>
<dbReference type="InterPro" id="IPR001611">
    <property type="entry name" value="Leu-rich_rpt"/>
</dbReference>
<reference evidence="6" key="1">
    <citation type="submission" date="2020-11" db="EMBL/GenBank/DDBJ databases">
        <title>Chlorella ohadii genome sequencing and assembly.</title>
        <authorList>
            <person name="Murik O."/>
            <person name="Treves H."/>
            <person name="Kedem I."/>
            <person name="Shotland Y."/>
            <person name="Kaplan A."/>
        </authorList>
    </citation>
    <scope>NUCLEOTIDE SEQUENCE</scope>
    <source>
        <strain evidence="6">1</strain>
    </source>
</reference>
<evidence type="ECO:0000313" key="6">
    <source>
        <dbReference type="EMBL" id="KAI7836249.1"/>
    </source>
</evidence>
<feature type="domain" description="Leucine-rich repeat-containing N-terminal plant-type" evidence="5">
    <location>
        <begin position="25"/>
        <end position="62"/>
    </location>
</feature>
<evidence type="ECO:0000256" key="3">
    <source>
        <dbReference type="ARBA" id="ARBA00022729"/>
    </source>
</evidence>
<feature type="chain" id="PRO_5042003011" description="Leucine-rich repeat-containing N-terminal plant-type domain-containing protein" evidence="4">
    <location>
        <begin position="21"/>
        <end position="299"/>
    </location>
</feature>
<keyword evidence="3 4" id="KW-0732">Signal</keyword>
<dbReference type="EMBL" id="JADXDR010000197">
    <property type="protein sequence ID" value="KAI7836249.1"/>
    <property type="molecule type" value="Genomic_DNA"/>
</dbReference>
<keyword evidence="7" id="KW-1185">Reference proteome</keyword>
<evidence type="ECO:0000313" key="7">
    <source>
        <dbReference type="Proteomes" id="UP001205105"/>
    </source>
</evidence>
<accession>A0AAD5DKW8</accession>
<dbReference type="SUPFAM" id="SSF52058">
    <property type="entry name" value="L domain-like"/>
    <property type="match status" value="1"/>
</dbReference>
<comment type="subcellular location">
    <subcellularLocation>
        <location evidence="1">Cytoplasm</location>
        <location evidence="1">Cytoskeleton</location>
        <location evidence="1">Cilium axoneme</location>
    </subcellularLocation>
</comment>
<feature type="signal peptide" evidence="4">
    <location>
        <begin position="1"/>
        <end position="20"/>
    </location>
</feature>
<dbReference type="Gene3D" id="3.80.10.10">
    <property type="entry name" value="Ribonuclease Inhibitor"/>
    <property type="match status" value="2"/>
</dbReference>
<evidence type="ECO:0000259" key="5">
    <source>
        <dbReference type="Pfam" id="PF08263"/>
    </source>
</evidence>
<sequence>MKAVLVLLALSALGAAQTSAQPADTSDADLLLAVKATFENGDTVLAGWRNGTDVCSWRYVSCGADNRPDSIQIDELGLIGQIPQSAGWVFPNSTTELKLGKNRITGPIPPGWRLHQGKMGAACAPGLRCMNGLMRNYRRSPSRTAGLLSLYLSNNSLGGTFPADWRLPSTVGNLIMENVSLSGPLPSGWSWPANLASFNLRTNRLTGSIPESFTGSPGLQILNLDDNQLTGSIPVFTFDTAKEFYGLTATNNNFSGSVPAWPDAPKAVLGIFPGSPGVCGAVGAAAAAASEPAGMAELV</sequence>
<dbReference type="GO" id="GO:0005930">
    <property type="term" value="C:axoneme"/>
    <property type="evidence" value="ECO:0007669"/>
    <property type="project" value="UniProtKB-SubCell"/>
</dbReference>
<evidence type="ECO:0000256" key="2">
    <source>
        <dbReference type="ARBA" id="ARBA00022614"/>
    </source>
</evidence>
<dbReference type="AlphaFoldDB" id="A0AAD5DKW8"/>
<dbReference type="Pfam" id="PF00560">
    <property type="entry name" value="LRR_1"/>
    <property type="match status" value="3"/>
</dbReference>
<evidence type="ECO:0000256" key="1">
    <source>
        <dbReference type="ARBA" id="ARBA00004430"/>
    </source>
</evidence>
<name>A0AAD5DKW8_9CHLO</name>
<comment type="caution">
    <text evidence="6">The sequence shown here is derived from an EMBL/GenBank/DDBJ whole genome shotgun (WGS) entry which is preliminary data.</text>
</comment>
<protein>
    <recommendedName>
        <fullName evidence="5">Leucine-rich repeat-containing N-terminal plant-type domain-containing protein</fullName>
    </recommendedName>
</protein>
<keyword evidence="2" id="KW-0433">Leucine-rich repeat</keyword>
<dbReference type="Pfam" id="PF08263">
    <property type="entry name" value="LRRNT_2"/>
    <property type="match status" value="1"/>
</dbReference>
<organism evidence="6 7">
    <name type="scientific">Chlorella ohadii</name>
    <dbReference type="NCBI Taxonomy" id="2649997"/>
    <lineage>
        <taxon>Eukaryota</taxon>
        <taxon>Viridiplantae</taxon>
        <taxon>Chlorophyta</taxon>
        <taxon>core chlorophytes</taxon>
        <taxon>Trebouxiophyceae</taxon>
        <taxon>Chlorellales</taxon>
        <taxon>Chlorellaceae</taxon>
        <taxon>Chlorella clade</taxon>
        <taxon>Chlorella</taxon>
    </lineage>
</organism>